<sequence>MPVPPFYLHDGGSWGYPRGTILVCFHWLREFKRHKQCLLHLLRRIMVVLSLLQLIVISR</sequence>
<dbReference type="HOGENOM" id="CLU_2964590_0_0_1"/>
<reference evidence="1" key="1">
    <citation type="journal article" date="2013" name="Nat. Commun.">
        <title>Whole-genome sequencing of Oryza brachyantha reveals mechanisms underlying Oryza genome evolution.</title>
        <authorList>
            <person name="Chen J."/>
            <person name="Huang Q."/>
            <person name="Gao D."/>
            <person name="Wang J."/>
            <person name="Lang Y."/>
            <person name="Liu T."/>
            <person name="Li B."/>
            <person name="Bai Z."/>
            <person name="Luis Goicoechea J."/>
            <person name="Liang C."/>
            <person name="Chen C."/>
            <person name="Zhang W."/>
            <person name="Sun S."/>
            <person name="Liao Y."/>
            <person name="Zhang X."/>
            <person name="Yang L."/>
            <person name="Song C."/>
            <person name="Wang M."/>
            <person name="Shi J."/>
            <person name="Liu G."/>
            <person name="Liu J."/>
            <person name="Zhou H."/>
            <person name="Zhou W."/>
            <person name="Yu Q."/>
            <person name="An N."/>
            <person name="Chen Y."/>
            <person name="Cai Q."/>
            <person name="Wang B."/>
            <person name="Liu B."/>
            <person name="Min J."/>
            <person name="Huang Y."/>
            <person name="Wu H."/>
            <person name="Li Z."/>
            <person name="Zhang Y."/>
            <person name="Yin Y."/>
            <person name="Song W."/>
            <person name="Jiang J."/>
            <person name="Jackson S.A."/>
            <person name="Wing R.A."/>
            <person name="Wang J."/>
            <person name="Chen M."/>
        </authorList>
    </citation>
    <scope>NUCLEOTIDE SEQUENCE [LARGE SCALE GENOMIC DNA]</scope>
    <source>
        <strain evidence="1">cv. IRGC 101232</strain>
    </source>
</reference>
<accession>J3MK85</accession>
<keyword evidence="2" id="KW-1185">Reference proteome</keyword>
<organism evidence="1">
    <name type="scientific">Oryza brachyantha</name>
    <name type="common">malo sina</name>
    <dbReference type="NCBI Taxonomy" id="4533"/>
    <lineage>
        <taxon>Eukaryota</taxon>
        <taxon>Viridiplantae</taxon>
        <taxon>Streptophyta</taxon>
        <taxon>Embryophyta</taxon>
        <taxon>Tracheophyta</taxon>
        <taxon>Spermatophyta</taxon>
        <taxon>Magnoliopsida</taxon>
        <taxon>Liliopsida</taxon>
        <taxon>Poales</taxon>
        <taxon>Poaceae</taxon>
        <taxon>BOP clade</taxon>
        <taxon>Oryzoideae</taxon>
        <taxon>Oryzeae</taxon>
        <taxon>Oryzinae</taxon>
        <taxon>Oryza</taxon>
    </lineage>
</organism>
<reference evidence="1" key="2">
    <citation type="submission" date="2013-04" db="UniProtKB">
        <authorList>
            <consortium name="EnsemblPlants"/>
        </authorList>
    </citation>
    <scope>IDENTIFICATION</scope>
</reference>
<evidence type="ECO:0000313" key="1">
    <source>
        <dbReference type="EnsemblPlants" id="OB07G18170.1"/>
    </source>
</evidence>
<proteinExistence type="predicted"/>
<dbReference type="EnsemblPlants" id="OB07G18170.1">
    <property type="protein sequence ID" value="OB07G18170.1"/>
    <property type="gene ID" value="OB07G18170"/>
</dbReference>
<evidence type="ECO:0000313" key="2">
    <source>
        <dbReference type="Proteomes" id="UP000006038"/>
    </source>
</evidence>
<dbReference type="AlphaFoldDB" id="J3MK85"/>
<dbReference type="Proteomes" id="UP000006038">
    <property type="component" value="Chromosome 7"/>
</dbReference>
<protein>
    <submittedName>
        <fullName evidence="1">Uncharacterized protein</fullName>
    </submittedName>
</protein>
<dbReference type="Gramene" id="OB07G18170.1">
    <property type="protein sequence ID" value="OB07G18170.1"/>
    <property type="gene ID" value="OB07G18170"/>
</dbReference>
<name>J3MK85_ORYBR</name>